<accession>A0A089NPZ2</accession>
<dbReference type="OrthoDB" id="2637207at2"/>
<dbReference type="eggNOG" id="ENOG5030698">
    <property type="taxonomic scope" value="Bacteria"/>
</dbReference>
<gene>
    <name evidence="1" type="ORF">PGRAT_28910</name>
</gene>
<proteinExistence type="predicted"/>
<dbReference type="STRING" id="189425.PGRAT_28910"/>
<protein>
    <submittedName>
        <fullName evidence="1">Uncharacterized protein</fullName>
    </submittedName>
</protein>
<dbReference type="HOGENOM" id="CLU_2845628_0_0_9"/>
<keyword evidence="2" id="KW-1185">Reference proteome</keyword>
<reference evidence="1 2" key="1">
    <citation type="submission" date="2014-08" db="EMBL/GenBank/DDBJ databases">
        <title>Comparative genomics of the Paenibacillus odorifer group.</title>
        <authorList>
            <person name="den Bakker H.C."/>
            <person name="Tsai Y.-C."/>
            <person name="Martin N."/>
            <person name="Korlach J."/>
            <person name="Wiedmann M."/>
        </authorList>
    </citation>
    <scope>NUCLEOTIDE SEQUENCE [LARGE SCALE GENOMIC DNA]</scope>
    <source>
        <strain evidence="1 2">DSM 15220</strain>
    </source>
</reference>
<organism evidence="1 2">
    <name type="scientific">Paenibacillus graminis</name>
    <dbReference type="NCBI Taxonomy" id="189425"/>
    <lineage>
        <taxon>Bacteria</taxon>
        <taxon>Bacillati</taxon>
        <taxon>Bacillota</taxon>
        <taxon>Bacilli</taxon>
        <taxon>Bacillales</taxon>
        <taxon>Paenibacillaceae</taxon>
        <taxon>Paenibacillus</taxon>
    </lineage>
</organism>
<evidence type="ECO:0000313" key="1">
    <source>
        <dbReference type="EMBL" id="AIQ71164.1"/>
    </source>
</evidence>
<name>A0A089NPZ2_9BACL</name>
<dbReference type="AlphaFoldDB" id="A0A089NPZ2"/>
<sequence length="66" mass="7848">MLSRWIKRLSPLHRKKERELTQASARVMFSILRYKDVSKEIQEEIHNNGFAEFLIYDRGVNNGRNG</sequence>
<dbReference type="RefSeq" id="WP_025705077.1">
    <property type="nucleotide sequence ID" value="NZ_CP009287.1"/>
</dbReference>
<dbReference type="Proteomes" id="UP000029500">
    <property type="component" value="Chromosome"/>
</dbReference>
<dbReference type="KEGG" id="pgm:PGRAT_28910"/>
<dbReference type="EMBL" id="CP009287">
    <property type="protein sequence ID" value="AIQ71164.1"/>
    <property type="molecule type" value="Genomic_DNA"/>
</dbReference>
<evidence type="ECO:0000313" key="2">
    <source>
        <dbReference type="Proteomes" id="UP000029500"/>
    </source>
</evidence>